<dbReference type="VEuPathDB" id="TrichDB:TRFO_27758"/>
<dbReference type="Proteomes" id="UP000179807">
    <property type="component" value="Unassembled WGS sequence"/>
</dbReference>
<dbReference type="RefSeq" id="XP_068357814.1">
    <property type="nucleotide sequence ID" value="XM_068505750.1"/>
</dbReference>
<accession>A0A1J4K4R7</accession>
<evidence type="ECO:0000256" key="1">
    <source>
        <dbReference type="SAM" id="MobiDB-lite"/>
    </source>
</evidence>
<keyword evidence="2" id="KW-0472">Membrane</keyword>
<comment type="caution">
    <text evidence="3">The sequence shown here is derived from an EMBL/GenBank/DDBJ whole genome shotgun (WGS) entry which is preliminary data.</text>
</comment>
<evidence type="ECO:0000313" key="3">
    <source>
        <dbReference type="EMBL" id="OHT04678.1"/>
    </source>
</evidence>
<feature type="transmembrane region" description="Helical" evidence="2">
    <location>
        <begin position="725"/>
        <end position="742"/>
    </location>
</feature>
<dbReference type="OrthoDB" id="10687346at2759"/>
<evidence type="ECO:0000313" key="4">
    <source>
        <dbReference type="Proteomes" id="UP000179807"/>
    </source>
</evidence>
<dbReference type="AlphaFoldDB" id="A0A1J4K4R7"/>
<reference evidence="3" key="1">
    <citation type="submission" date="2016-10" db="EMBL/GenBank/DDBJ databases">
        <authorList>
            <person name="Benchimol M."/>
            <person name="Almeida L.G."/>
            <person name="Vasconcelos A.T."/>
            <person name="Perreira-Neves A."/>
            <person name="Rosa I.A."/>
            <person name="Tasca T."/>
            <person name="Bogo M.R."/>
            <person name="de Souza W."/>
        </authorList>
    </citation>
    <scope>NUCLEOTIDE SEQUENCE [LARGE SCALE GENOMIC DNA]</scope>
    <source>
        <strain evidence="3">K</strain>
    </source>
</reference>
<evidence type="ECO:0000256" key="2">
    <source>
        <dbReference type="SAM" id="Phobius"/>
    </source>
</evidence>
<keyword evidence="2" id="KW-1133">Transmembrane helix</keyword>
<gene>
    <name evidence="3" type="ORF">TRFO_27758</name>
</gene>
<name>A0A1J4K4R7_9EUKA</name>
<organism evidence="3 4">
    <name type="scientific">Tritrichomonas foetus</name>
    <dbReference type="NCBI Taxonomy" id="1144522"/>
    <lineage>
        <taxon>Eukaryota</taxon>
        <taxon>Metamonada</taxon>
        <taxon>Parabasalia</taxon>
        <taxon>Tritrichomonadida</taxon>
        <taxon>Tritrichomonadidae</taxon>
        <taxon>Tritrichomonas</taxon>
    </lineage>
</organism>
<dbReference type="EMBL" id="MLAK01000784">
    <property type="protein sequence ID" value="OHT04678.1"/>
    <property type="molecule type" value="Genomic_DNA"/>
</dbReference>
<feature type="region of interest" description="Disordered" evidence="1">
    <location>
        <begin position="1185"/>
        <end position="1208"/>
    </location>
</feature>
<proteinExistence type="predicted"/>
<dbReference type="GeneID" id="94840454"/>
<protein>
    <submittedName>
        <fullName evidence="3">Uncharacterized protein</fullName>
    </submittedName>
</protein>
<keyword evidence="2" id="KW-0812">Transmembrane</keyword>
<feature type="transmembrane region" description="Helical" evidence="2">
    <location>
        <begin position="1099"/>
        <end position="1121"/>
    </location>
</feature>
<keyword evidence="4" id="KW-1185">Reference proteome</keyword>
<sequence length="1208" mass="137092">MVLNFEFLQKNSSIQNKMVILLIVPILAITRHYCVINEGDIDVTDNLNAWMTECQEKFDNSKIVITDKIQKAFFVDADDSVNLNLFGFTQNKPLFIEIDNIMKISFLSGAAHQNVFIQSFKSNLILEADHVNIFFSESQLHLKKLILTKSKVFNSKNTKINLFTKKLITDSFSLPRSSFNSITCYDYKVTSTAQPLVDITKIEKPRSRRKQKLLQIENSFSEDQMLQSFEYQALTSESEKTNLTTTDISYCLCLKTRFENCKENLDCDYYSVPIEKYITGKEDWFINEIRYSENRTIKLYVAKTEGVALNIGFDDFFGKNNEIHFIQAESEGSAWVSLNGKLMSSSQDQLEIFSVFFSNIDKVTISKDVVSHINVVSLKSSSLIIKIANELTINRLYTDTRSILSFEGTLRIVHFIALNKTDPLTLPGTIYLEENCALYIPQASSFPIIFINDESIVLMDEDQDNDMPFYFSKATQPDKKWTVIISDDIYDDTIPSIELNLKTNKDSTLPILFLFDLQYTGISLKIDDISKLSKSMNFEIVTTEDKEKSVTFGLEFDFSAPPTHHPFQTITGNVDLILMTPNTLEYFLMNLDPLNCTMDSSNSSNDLPNSSLHLMNFESNSMDSSFSSLTFRHNSLSSDLSSASSNSLNSDFNSASCSSNRESNPAKKIRDSDFSINSVKDSIDAKLLNSEMKSQNCTGINVYGINSLTINVLDSMTNLHFQKDYITFLSGNISIYFSILIAKKIQIIAEIKNELIISIDPNSTEVSPVNLLVSNSDANITFDESFTSDTIENPNITQNIIIWHDLYNINFKSKDIPTIPLVIVSDNISGVLYDTQSNVSFDIDKNTSFNQTSFRIGPNISVNLIDDNLVIPQSIFLAENVYFSGRPFIFDYYTKSRCTYIINTSVQINSHDSTIYNSKFNVSKLVFKENGRFSDTTEKLIFSADDLECHSQSIAENYFLKPITINNSFKLIDNTVTEILIGQNTIQIIAKNKTAVIQKGLQNATFEIVTGQKEKISLTVIDKVTTIVGNLKLTLTDETLLFIDRSWHNVSNPNDFTISSNKNIRIESDLLYFPHINLSLGEGIEVVPKVRNAKHTNKYAFYVFVSLAAAIFIICIIFWIIDFFHSQHESQGEEDEEEDNGNIEMETLNGYEECYLTDQFENTKYSQSIVNQSNSENKVVIIELSDEDEPVKSPNKKSKQIQKQDKGD</sequence>